<dbReference type="AlphaFoldDB" id="A0A2P5E475"/>
<proteinExistence type="predicted"/>
<feature type="compositionally biased region" description="Basic and acidic residues" evidence="1">
    <location>
        <begin position="55"/>
        <end position="77"/>
    </location>
</feature>
<comment type="caution">
    <text evidence="2">The sequence shown here is derived from an EMBL/GenBank/DDBJ whole genome shotgun (WGS) entry which is preliminary data.</text>
</comment>
<gene>
    <name evidence="2" type="ORF">PanWU01x14_007910</name>
</gene>
<evidence type="ECO:0000256" key="1">
    <source>
        <dbReference type="SAM" id="MobiDB-lite"/>
    </source>
</evidence>
<name>A0A2P5E475_PARAD</name>
<reference evidence="3" key="1">
    <citation type="submission" date="2016-06" db="EMBL/GenBank/DDBJ databases">
        <title>Parallel loss of symbiosis genes in relatives of nitrogen-fixing non-legume Parasponia.</title>
        <authorList>
            <person name="Van Velzen R."/>
            <person name="Holmer R."/>
            <person name="Bu F."/>
            <person name="Rutten L."/>
            <person name="Van Zeijl A."/>
            <person name="Liu W."/>
            <person name="Santuari L."/>
            <person name="Cao Q."/>
            <person name="Sharma T."/>
            <person name="Shen D."/>
            <person name="Roswanjaya Y."/>
            <person name="Wardhani T."/>
            <person name="Kalhor M.S."/>
            <person name="Jansen J."/>
            <person name="Van den Hoogen J."/>
            <person name="Gungor B."/>
            <person name="Hartog M."/>
            <person name="Hontelez J."/>
            <person name="Verver J."/>
            <person name="Yang W.-C."/>
            <person name="Schijlen E."/>
            <person name="Repin R."/>
            <person name="Schilthuizen M."/>
            <person name="Schranz E."/>
            <person name="Heidstra R."/>
            <person name="Miyata K."/>
            <person name="Fedorova E."/>
            <person name="Kohlen W."/>
            <person name="Bisseling T."/>
            <person name="Smit S."/>
            <person name="Geurts R."/>
        </authorList>
    </citation>
    <scope>NUCLEOTIDE SEQUENCE [LARGE SCALE GENOMIC DNA]</scope>
    <source>
        <strain evidence="3">cv. WU1-14</strain>
    </source>
</reference>
<accession>A0A2P5E475</accession>
<sequence length="77" mass="9225">MAPIASMEVFRRYRCRRRLARGSGASVRHEEPSPVGGEGRQQRRCFLRQSGVGSREIRERERNQGRREREREREREK</sequence>
<evidence type="ECO:0000313" key="2">
    <source>
        <dbReference type="EMBL" id="PON80341.1"/>
    </source>
</evidence>
<dbReference type="EMBL" id="JXTB01000002">
    <property type="protein sequence ID" value="PON80341.1"/>
    <property type="molecule type" value="Genomic_DNA"/>
</dbReference>
<organism evidence="2 3">
    <name type="scientific">Parasponia andersonii</name>
    <name type="common">Sponia andersonii</name>
    <dbReference type="NCBI Taxonomy" id="3476"/>
    <lineage>
        <taxon>Eukaryota</taxon>
        <taxon>Viridiplantae</taxon>
        <taxon>Streptophyta</taxon>
        <taxon>Embryophyta</taxon>
        <taxon>Tracheophyta</taxon>
        <taxon>Spermatophyta</taxon>
        <taxon>Magnoliopsida</taxon>
        <taxon>eudicotyledons</taxon>
        <taxon>Gunneridae</taxon>
        <taxon>Pentapetalae</taxon>
        <taxon>rosids</taxon>
        <taxon>fabids</taxon>
        <taxon>Rosales</taxon>
        <taxon>Cannabaceae</taxon>
        <taxon>Parasponia</taxon>
    </lineage>
</organism>
<feature type="region of interest" description="Disordered" evidence="1">
    <location>
        <begin position="20"/>
        <end position="77"/>
    </location>
</feature>
<evidence type="ECO:0000313" key="3">
    <source>
        <dbReference type="Proteomes" id="UP000237105"/>
    </source>
</evidence>
<protein>
    <submittedName>
        <fullName evidence="2">Uncharacterized protein</fullName>
    </submittedName>
</protein>
<dbReference type="Proteomes" id="UP000237105">
    <property type="component" value="Unassembled WGS sequence"/>
</dbReference>
<keyword evidence="3" id="KW-1185">Reference proteome</keyword>